<dbReference type="GO" id="GO:0009103">
    <property type="term" value="P:lipopolysaccharide biosynthetic process"/>
    <property type="evidence" value="ECO:0007669"/>
    <property type="project" value="TreeGrafter"/>
</dbReference>
<feature type="transmembrane region" description="Helical" evidence="8">
    <location>
        <begin position="101"/>
        <end position="129"/>
    </location>
</feature>
<feature type="transmembrane region" description="Helical" evidence="8">
    <location>
        <begin position="215"/>
        <end position="237"/>
    </location>
</feature>
<keyword evidence="4 8" id="KW-0812">Transmembrane</keyword>
<evidence type="ECO:0000256" key="1">
    <source>
        <dbReference type="ARBA" id="ARBA00004651"/>
    </source>
</evidence>
<proteinExistence type="predicted"/>
<dbReference type="GO" id="GO:0016780">
    <property type="term" value="F:phosphotransferase activity, for other substituted phosphate groups"/>
    <property type="evidence" value="ECO:0007669"/>
    <property type="project" value="InterPro"/>
</dbReference>
<keyword evidence="6 8" id="KW-0472">Membrane</keyword>
<evidence type="ECO:0000256" key="4">
    <source>
        <dbReference type="ARBA" id="ARBA00022692"/>
    </source>
</evidence>
<feature type="transmembrane region" description="Helical" evidence="8">
    <location>
        <begin position="141"/>
        <end position="158"/>
    </location>
</feature>
<dbReference type="Pfam" id="PF00953">
    <property type="entry name" value="Glycos_transf_4"/>
    <property type="match status" value="1"/>
</dbReference>
<sequence length="316" mass="34763">MQSISMKDLWVIVPAFIISALTIPIFGRLAKSYGIVDRPDGELKPHERITPYLGGLSIYLGVLFVTPFELVTKITLTILVLLGLCDDAKNADPKVRLVTEFVIASVLVYKYVGLSFLFPLYVVLVAALINAVNMMDGLDGVCASVSAISAIGLFSVATSRYDKALLLALVGALAGYLLYNFPPARIFMGDAGSYLIGGVLSIGLLSSIRNGTSNLPYVVSAFIFLSLFFFDLGASVLRRILNGRSPFSGDRGHFYDKIQSKTKNKRYTLLVVVFIQFVFFTIGIIAKQNTMLSLPAVVVLLVMYYFMSKWLKILKY</sequence>
<evidence type="ECO:0000256" key="7">
    <source>
        <dbReference type="PIRSR" id="PIRSR600715-1"/>
    </source>
</evidence>
<dbReference type="PANTHER" id="PTHR22926">
    <property type="entry name" value="PHOSPHO-N-ACETYLMURAMOYL-PENTAPEPTIDE-TRANSFERASE"/>
    <property type="match status" value="1"/>
</dbReference>
<dbReference type="PANTHER" id="PTHR22926:SF3">
    <property type="entry name" value="UNDECAPRENYL-PHOSPHATE ALPHA-N-ACETYLGLUCOSAMINYL 1-PHOSPHATE TRANSFERASE"/>
    <property type="match status" value="1"/>
</dbReference>
<keyword evidence="7" id="KW-0460">Magnesium</keyword>
<keyword evidence="3 9" id="KW-0808">Transferase</keyword>
<feature type="transmembrane region" description="Helical" evidence="8">
    <location>
        <begin position="267"/>
        <end position="286"/>
    </location>
</feature>
<comment type="subcellular location">
    <subcellularLocation>
        <location evidence="1">Cell membrane</location>
        <topology evidence="1">Multi-pass membrane protein</topology>
    </subcellularLocation>
</comment>
<reference evidence="9" key="1">
    <citation type="journal article" date="2020" name="mSystems">
        <title>Genome- and Community-Level Interaction Insights into Carbon Utilization and Element Cycling Functions of Hydrothermarchaeota in Hydrothermal Sediment.</title>
        <authorList>
            <person name="Zhou Z."/>
            <person name="Liu Y."/>
            <person name="Xu W."/>
            <person name="Pan J."/>
            <person name="Luo Z.H."/>
            <person name="Li M."/>
        </authorList>
    </citation>
    <scope>NUCLEOTIDE SEQUENCE [LARGE SCALE GENOMIC DNA]</scope>
    <source>
        <strain evidence="9">SpSt-640</strain>
    </source>
</reference>
<keyword evidence="7" id="KW-0479">Metal-binding</keyword>
<organism evidence="9">
    <name type="scientific">Fervidobacterium pennivorans</name>
    <dbReference type="NCBI Taxonomy" id="93466"/>
    <lineage>
        <taxon>Bacteria</taxon>
        <taxon>Thermotogati</taxon>
        <taxon>Thermotogota</taxon>
        <taxon>Thermotogae</taxon>
        <taxon>Thermotogales</taxon>
        <taxon>Fervidobacteriaceae</taxon>
        <taxon>Fervidobacterium</taxon>
    </lineage>
</organism>
<dbReference type="GO" id="GO:0044038">
    <property type="term" value="P:cell wall macromolecule biosynthetic process"/>
    <property type="evidence" value="ECO:0007669"/>
    <property type="project" value="TreeGrafter"/>
</dbReference>
<dbReference type="GO" id="GO:0005886">
    <property type="term" value="C:plasma membrane"/>
    <property type="evidence" value="ECO:0007669"/>
    <property type="project" value="UniProtKB-SubCell"/>
</dbReference>
<dbReference type="GO" id="GO:0046872">
    <property type="term" value="F:metal ion binding"/>
    <property type="evidence" value="ECO:0007669"/>
    <property type="project" value="UniProtKB-KW"/>
</dbReference>
<comment type="caution">
    <text evidence="9">The sequence shown here is derived from an EMBL/GenBank/DDBJ whole genome shotgun (WGS) entry which is preliminary data.</text>
</comment>
<keyword evidence="2" id="KW-1003">Cell membrane</keyword>
<evidence type="ECO:0000256" key="3">
    <source>
        <dbReference type="ARBA" id="ARBA00022679"/>
    </source>
</evidence>
<gene>
    <name evidence="9" type="ORF">ENU12_02930</name>
</gene>
<keyword evidence="5 8" id="KW-1133">Transmembrane helix</keyword>
<feature type="transmembrane region" description="Helical" evidence="8">
    <location>
        <begin position="164"/>
        <end position="179"/>
    </location>
</feature>
<dbReference type="InterPro" id="IPR000715">
    <property type="entry name" value="Glycosyl_transferase_4"/>
</dbReference>
<feature type="transmembrane region" description="Helical" evidence="8">
    <location>
        <begin position="292"/>
        <end position="311"/>
    </location>
</feature>
<feature type="transmembrane region" description="Helical" evidence="8">
    <location>
        <begin position="12"/>
        <end position="30"/>
    </location>
</feature>
<evidence type="ECO:0000313" key="9">
    <source>
        <dbReference type="EMBL" id="HGQ76877.1"/>
    </source>
</evidence>
<comment type="cofactor">
    <cofactor evidence="7">
        <name>Mg(2+)</name>
        <dbReference type="ChEBI" id="CHEBI:18420"/>
    </cofactor>
</comment>
<evidence type="ECO:0000256" key="8">
    <source>
        <dbReference type="SAM" id="Phobius"/>
    </source>
</evidence>
<feature type="transmembrane region" description="Helical" evidence="8">
    <location>
        <begin position="51"/>
        <end position="81"/>
    </location>
</feature>
<dbReference type="CDD" id="cd06853">
    <property type="entry name" value="GT_WecA_like"/>
    <property type="match status" value="1"/>
</dbReference>
<protein>
    <submittedName>
        <fullName evidence="9">Undecaprenyl/decaprenyl-phosphate alpha-N-acetylglucosaminyl 1-phosphate transferase</fullName>
    </submittedName>
</protein>
<dbReference type="GO" id="GO:0071555">
    <property type="term" value="P:cell wall organization"/>
    <property type="evidence" value="ECO:0007669"/>
    <property type="project" value="TreeGrafter"/>
</dbReference>
<feature type="binding site" evidence="7">
    <location>
        <position position="190"/>
    </location>
    <ligand>
        <name>Mg(2+)</name>
        <dbReference type="ChEBI" id="CHEBI:18420"/>
    </ligand>
</feature>
<evidence type="ECO:0000256" key="6">
    <source>
        <dbReference type="ARBA" id="ARBA00023136"/>
    </source>
</evidence>
<name>A0A7V4CM89_FERPE</name>
<dbReference type="AlphaFoldDB" id="A0A7V4CM89"/>
<evidence type="ECO:0000256" key="2">
    <source>
        <dbReference type="ARBA" id="ARBA00022475"/>
    </source>
</evidence>
<dbReference type="EMBL" id="DTBH01000063">
    <property type="protein sequence ID" value="HGQ76877.1"/>
    <property type="molecule type" value="Genomic_DNA"/>
</dbReference>
<feature type="binding site" evidence="7">
    <location>
        <position position="133"/>
    </location>
    <ligand>
        <name>Mg(2+)</name>
        <dbReference type="ChEBI" id="CHEBI:18420"/>
    </ligand>
</feature>
<accession>A0A7V4CM89</accession>
<evidence type="ECO:0000256" key="5">
    <source>
        <dbReference type="ARBA" id="ARBA00022989"/>
    </source>
</evidence>